<keyword evidence="1" id="KW-0472">Membrane</keyword>
<comment type="caution">
    <text evidence="2">The sequence shown here is derived from an EMBL/GenBank/DDBJ whole genome shotgun (WGS) entry which is preliminary data.</text>
</comment>
<feature type="transmembrane region" description="Helical" evidence="1">
    <location>
        <begin position="7"/>
        <end position="26"/>
    </location>
</feature>
<evidence type="ECO:0000256" key="1">
    <source>
        <dbReference type="SAM" id="Phobius"/>
    </source>
</evidence>
<reference evidence="2" key="1">
    <citation type="submission" date="2023-07" db="EMBL/GenBank/DDBJ databases">
        <title>Mucosal microbiota of week-old chicken and adult hens.</title>
        <authorList>
            <person name="Volf J."/>
            <person name="Karasova D."/>
            <person name="Crhanova M."/>
            <person name="Faldynova M."/>
            <person name="Prikrylova H."/>
            <person name="Zeman M."/>
            <person name="Babak V."/>
            <person name="Rajova J."/>
            <person name="Rychlik I."/>
        </authorList>
    </citation>
    <scope>NUCLEOTIDE SEQUENCE</scope>
    <source>
        <strain evidence="2">ET902</strain>
    </source>
</reference>
<protein>
    <submittedName>
        <fullName evidence="2">Uncharacterized protein</fullName>
    </submittedName>
</protein>
<dbReference type="EMBL" id="JAUPBM010000098">
    <property type="protein sequence ID" value="MDO7020754.1"/>
    <property type="molecule type" value="Genomic_DNA"/>
</dbReference>
<name>A0ABT8YY22_9SPIR</name>
<feature type="transmembrane region" description="Helical" evidence="1">
    <location>
        <begin position="102"/>
        <end position="124"/>
    </location>
</feature>
<gene>
    <name evidence="2" type="ORF">Q5M86_08200</name>
</gene>
<evidence type="ECO:0000313" key="2">
    <source>
        <dbReference type="EMBL" id="MDO7020754.1"/>
    </source>
</evidence>
<organism evidence="2 3">
    <name type="scientific">Brachyspira innocens</name>
    <dbReference type="NCBI Taxonomy" id="13264"/>
    <lineage>
        <taxon>Bacteria</taxon>
        <taxon>Pseudomonadati</taxon>
        <taxon>Spirochaetota</taxon>
        <taxon>Spirochaetia</taxon>
        <taxon>Brachyspirales</taxon>
        <taxon>Brachyspiraceae</taxon>
        <taxon>Brachyspira</taxon>
    </lineage>
</organism>
<keyword evidence="3" id="KW-1185">Reference proteome</keyword>
<accession>A0ABT8YY22</accession>
<keyword evidence="1" id="KW-1133">Transmembrane helix</keyword>
<feature type="transmembrane region" description="Helical" evidence="1">
    <location>
        <begin position="63"/>
        <end position="82"/>
    </location>
</feature>
<feature type="transmembrane region" description="Helical" evidence="1">
    <location>
        <begin position="32"/>
        <end position="51"/>
    </location>
</feature>
<dbReference type="Proteomes" id="UP001175147">
    <property type="component" value="Unassembled WGS sequence"/>
</dbReference>
<evidence type="ECO:0000313" key="3">
    <source>
        <dbReference type="Proteomes" id="UP001175147"/>
    </source>
</evidence>
<keyword evidence="1" id="KW-0812">Transmembrane</keyword>
<proteinExistence type="predicted"/>
<dbReference type="RefSeq" id="WP_020005942.1">
    <property type="nucleotide sequence ID" value="NZ_JAUPBL010000003.1"/>
</dbReference>
<sequence>MKYFIILYNTFLWAMIIAFIMFKNVWLEMRVNIGLCFFIVWALFFIIFLFVGSKKNIFKNFKIFSSINLILFLVITLIILSPKSAAYVPASIIRDGLHAGKLLKLNTINIILLLFIIGGLIFIYSKKVIDKGNK</sequence>